<feature type="transmembrane region" description="Helical" evidence="1">
    <location>
        <begin position="141"/>
        <end position="160"/>
    </location>
</feature>
<gene>
    <name evidence="2" type="ORF">SAMN06265218_106201</name>
</gene>
<feature type="transmembrane region" description="Helical" evidence="1">
    <location>
        <begin position="20"/>
        <end position="40"/>
    </location>
</feature>
<dbReference type="Pfam" id="PF19540">
    <property type="entry name" value="DUF6064"/>
    <property type="match status" value="1"/>
</dbReference>
<protein>
    <submittedName>
        <fullName evidence="2">Uncharacterized protein</fullName>
    </submittedName>
</protein>
<dbReference type="EMBL" id="FXTH01000006">
    <property type="protein sequence ID" value="SMO60514.1"/>
    <property type="molecule type" value="Genomic_DNA"/>
</dbReference>
<keyword evidence="1" id="KW-0472">Membrane</keyword>
<sequence length="231" mass="25610">MGDFPFTTEQFLQVFREYNQAIWPAQGVGYMLGGVILWLLVNKRRGSADTYINSILGLFWIWMGVAYHMVFFAAINPAAYIFGTFFMVQGIAFVMLSRSEVKLYYGFHRDSYGSTGMLFILYAMVIYPVLGYLLGHGYPESPVFGVAPCPTTIFTFGVLLQARGGVPLWLLVIPAFWSLIGFSAALHLTIYEDVGLVIAGVGGVLMLWYRNGRPNNTPAADPGRAAKSSKL</sequence>
<accession>A0A521CM65</accession>
<name>A0A521CM65_9BACT</name>
<evidence type="ECO:0000256" key="1">
    <source>
        <dbReference type="SAM" id="Phobius"/>
    </source>
</evidence>
<dbReference type="InterPro" id="IPR045708">
    <property type="entry name" value="DUF6064"/>
</dbReference>
<keyword evidence="1" id="KW-0812">Transmembrane</keyword>
<feature type="transmembrane region" description="Helical" evidence="1">
    <location>
        <begin position="78"/>
        <end position="96"/>
    </location>
</feature>
<feature type="transmembrane region" description="Helical" evidence="1">
    <location>
        <begin position="117"/>
        <end position="135"/>
    </location>
</feature>
<reference evidence="2 3" key="1">
    <citation type="submission" date="2017-05" db="EMBL/GenBank/DDBJ databases">
        <authorList>
            <person name="Varghese N."/>
            <person name="Submissions S."/>
        </authorList>
    </citation>
    <scope>NUCLEOTIDE SEQUENCE [LARGE SCALE GENOMIC DNA]</scope>
    <source>
        <strain evidence="2 3">DSM 21194</strain>
    </source>
</reference>
<dbReference type="Proteomes" id="UP000317593">
    <property type="component" value="Unassembled WGS sequence"/>
</dbReference>
<feature type="transmembrane region" description="Helical" evidence="1">
    <location>
        <begin position="167"/>
        <end position="188"/>
    </location>
</feature>
<keyword evidence="1" id="KW-1133">Transmembrane helix</keyword>
<feature type="transmembrane region" description="Helical" evidence="1">
    <location>
        <begin position="194"/>
        <end position="209"/>
    </location>
</feature>
<keyword evidence="3" id="KW-1185">Reference proteome</keyword>
<feature type="transmembrane region" description="Helical" evidence="1">
    <location>
        <begin position="52"/>
        <end position="72"/>
    </location>
</feature>
<proteinExistence type="predicted"/>
<evidence type="ECO:0000313" key="3">
    <source>
        <dbReference type="Proteomes" id="UP000317593"/>
    </source>
</evidence>
<organism evidence="2 3">
    <name type="scientific">Fodinibius sediminis</name>
    <dbReference type="NCBI Taxonomy" id="1214077"/>
    <lineage>
        <taxon>Bacteria</taxon>
        <taxon>Pseudomonadati</taxon>
        <taxon>Balneolota</taxon>
        <taxon>Balneolia</taxon>
        <taxon>Balneolales</taxon>
        <taxon>Balneolaceae</taxon>
        <taxon>Fodinibius</taxon>
    </lineage>
</organism>
<dbReference type="AlphaFoldDB" id="A0A521CM65"/>
<evidence type="ECO:0000313" key="2">
    <source>
        <dbReference type="EMBL" id="SMO60514.1"/>
    </source>
</evidence>